<organism evidence="3 4">
    <name type="scientific">Tangfeifania diversioriginum</name>
    <dbReference type="NCBI Taxonomy" id="1168035"/>
    <lineage>
        <taxon>Bacteria</taxon>
        <taxon>Pseudomonadati</taxon>
        <taxon>Bacteroidota</taxon>
        <taxon>Bacteroidia</taxon>
        <taxon>Marinilabiliales</taxon>
        <taxon>Prolixibacteraceae</taxon>
        <taxon>Tangfeifania</taxon>
    </lineage>
</organism>
<keyword evidence="4" id="KW-1185">Reference proteome</keyword>
<accession>A0A1M6B6E9</accession>
<evidence type="ECO:0000313" key="4">
    <source>
        <dbReference type="Proteomes" id="UP000184050"/>
    </source>
</evidence>
<dbReference type="PANTHER" id="PTHR42834">
    <property type="entry name" value="ENDONUCLEASE/EXONUCLEASE/PHOSPHATASE FAMILY PROTEIN (AFU_ORTHOLOGUE AFUA_3G09210)"/>
    <property type="match status" value="1"/>
</dbReference>
<dbReference type="Proteomes" id="UP000184050">
    <property type="component" value="Unassembled WGS sequence"/>
</dbReference>
<dbReference type="SUPFAM" id="SSF56219">
    <property type="entry name" value="DNase I-like"/>
    <property type="match status" value="1"/>
</dbReference>
<feature type="domain" description="Endonuclease/exonuclease/phosphatase" evidence="2">
    <location>
        <begin position="48"/>
        <end position="358"/>
    </location>
</feature>
<keyword evidence="3" id="KW-0255">Endonuclease</keyword>
<proteinExistence type="predicted"/>
<gene>
    <name evidence="3" type="ORF">SAMN05444280_10296</name>
</gene>
<keyword evidence="1" id="KW-1133">Transmembrane helix</keyword>
<evidence type="ECO:0000259" key="2">
    <source>
        <dbReference type="Pfam" id="PF19580"/>
    </source>
</evidence>
<dbReference type="InterPro" id="IPR005135">
    <property type="entry name" value="Endo/exonuclease/phosphatase"/>
</dbReference>
<keyword evidence="1" id="KW-0812">Transmembrane</keyword>
<reference evidence="3 4" key="1">
    <citation type="submission" date="2016-11" db="EMBL/GenBank/DDBJ databases">
        <authorList>
            <person name="Jaros S."/>
            <person name="Januszkiewicz K."/>
            <person name="Wedrychowicz H."/>
        </authorList>
    </citation>
    <scope>NUCLEOTIDE SEQUENCE [LARGE SCALE GENOMIC DNA]</scope>
    <source>
        <strain evidence="3 4">DSM 27063</strain>
    </source>
</reference>
<feature type="transmembrane region" description="Helical" evidence="1">
    <location>
        <begin position="21"/>
        <end position="40"/>
    </location>
</feature>
<dbReference type="OrthoDB" id="9802724at2"/>
<name>A0A1M6B6E9_9BACT</name>
<dbReference type="Gene3D" id="3.60.10.10">
    <property type="entry name" value="Endonuclease/exonuclease/phosphatase"/>
    <property type="match status" value="1"/>
</dbReference>
<dbReference type="AlphaFoldDB" id="A0A1M6B6E9"/>
<evidence type="ECO:0000313" key="3">
    <source>
        <dbReference type="EMBL" id="SHI44053.1"/>
    </source>
</evidence>
<keyword evidence="3" id="KW-0378">Hydrolase</keyword>
<evidence type="ECO:0000256" key="1">
    <source>
        <dbReference type="SAM" id="Phobius"/>
    </source>
</evidence>
<dbReference type="STRING" id="1168035.SAMN05444280_10296"/>
<dbReference type="InterPro" id="IPR036691">
    <property type="entry name" value="Endo/exonu/phosph_ase_sf"/>
</dbReference>
<dbReference type="Pfam" id="PF19580">
    <property type="entry name" value="Exo_endo_phos_3"/>
    <property type="match status" value="1"/>
</dbReference>
<sequence>MKIVKTYWEKLPGLFPRRQDLKILLYALPFLVFTSCAPWQNAAKRNMTVAFYNVENLFDLEDEPGKRDEEFTPESEKQWNRVRYQTKLEDLSRVISAINEGDLPEIVGLSEVENEKVVTDLTRTGLLARGKYEIVHSESPDMRGIDCALIYRPEEFTVTNHFTIPIHFEDDPDYITRDILYVKGRTRNREEFHVFVNHWPSRIGGVEQTQPKRMEVARILKSKVDSVRAASGSRSHVIVMGDMNDEPTNKSLQEVLNALPPGEAADGLVNLMFPEASEGRGTYNYRGNWNMLDNIIVSTGLLDDKGFRVIADKGFVFYQDWMEYRNSEGEMSPNRTYGGPNYYGGVSDHFPVYIRLKR</sequence>
<dbReference type="RefSeq" id="WP_073164632.1">
    <property type="nucleotide sequence ID" value="NZ_FQZE01000002.1"/>
</dbReference>
<keyword evidence="3" id="KW-0269">Exonuclease</keyword>
<keyword evidence="3" id="KW-0540">Nuclease</keyword>
<protein>
    <submittedName>
        <fullName evidence="3">Endonuclease/Exonuclease/phosphatase family protein</fullName>
    </submittedName>
</protein>
<dbReference type="GO" id="GO:0004519">
    <property type="term" value="F:endonuclease activity"/>
    <property type="evidence" value="ECO:0007669"/>
    <property type="project" value="UniProtKB-KW"/>
</dbReference>
<keyword evidence="1" id="KW-0472">Membrane</keyword>
<dbReference type="GO" id="GO:0004527">
    <property type="term" value="F:exonuclease activity"/>
    <property type="evidence" value="ECO:0007669"/>
    <property type="project" value="UniProtKB-KW"/>
</dbReference>
<dbReference type="EMBL" id="FQZE01000002">
    <property type="protein sequence ID" value="SHI44053.1"/>
    <property type="molecule type" value="Genomic_DNA"/>
</dbReference>
<dbReference type="PANTHER" id="PTHR42834:SF1">
    <property type="entry name" value="ENDONUCLEASE_EXONUCLEASE_PHOSPHATASE FAMILY PROTEIN (AFU_ORTHOLOGUE AFUA_3G09210)"/>
    <property type="match status" value="1"/>
</dbReference>